<accession>A0ABS3J1W1</accession>
<dbReference type="PANTHER" id="PTHR34135">
    <property type="entry name" value="LYSOZYME"/>
    <property type="match status" value="1"/>
</dbReference>
<protein>
    <recommendedName>
        <fullName evidence="4">Muramidase</fullName>
    </recommendedName>
</protein>
<sequence>MAYGLVFAGATPAAAAWNEPWKGSDKALVIDAYEFNPIDWKALTSDKRIAGFINKASDGLPPEWNCNKYKDDEYQLCKNRWWKYSVTKELYMTRRQMAKMKGLLWGAYHLGRPGNPRAQADHFVDFAEPADDDLLALDIEDNSDEWMSLSDAEIFADQIKIRTGRYPVLYTNGSTAKFISDHSADYPLLSRLPLWYARYRDNIAGKFPVETWPSYALWQFSSMHNCNKQSCPYRVKGAETNIDVNVSTYDVAELQKAWPFDELVTQPADRDAGALIAAVSDKTKNAVAGAEKLGAAPKNVSGGASDTLLAAYGPSEHHAAIDPLQMLTSIAKGETTTASAEKAGAEKAGTDKAKAAKLAGGKPAETAAAPMKPSVLSGDAAAAIARNVKSLQQAVSLAAGSLDRLIAPPAAAAVRLPESFAPQATRRPDAAETGIERSHVMKVLAAADAERRANALPMPARVLSQLGADRSERGGRVRRAAPDHVAALDMVDRRIFGAFEATR</sequence>
<dbReference type="PANTHER" id="PTHR34135:SF2">
    <property type="entry name" value="LYSOZYME"/>
    <property type="match status" value="1"/>
</dbReference>
<dbReference type="InterPro" id="IPR002053">
    <property type="entry name" value="Glyco_hydro_25"/>
</dbReference>
<dbReference type="CDD" id="cd00599">
    <property type="entry name" value="GH25_muramidase"/>
    <property type="match status" value="1"/>
</dbReference>
<name>A0ABS3J1W1_9HYPH</name>
<keyword evidence="3" id="KW-1185">Reference proteome</keyword>
<dbReference type="Proteomes" id="UP000664288">
    <property type="component" value="Unassembled WGS sequence"/>
</dbReference>
<evidence type="ECO:0008006" key="4">
    <source>
        <dbReference type="Google" id="ProtNLM"/>
    </source>
</evidence>
<proteinExistence type="inferred from homology"/>
<comment type="similarity">
    <text evidence="1">Belongs to the glycosyl hydrolase 25 family.</text>
</comment>
<evidence type="ECO:0000313" key="2">
    <source>
        <dbReference type="EMBL" id="MBO0903651.1"/>
    </source>
</evidence>
<evidence type="ECO:0000256" key="1">
    <source>
        <dbReference type="ARBA" id="ARBA00010646"/>
    </source>
</evidence>
<dbReference type="Gene3D" id="3.20.20.80">
    <property type="entry name" value="Glycosidases"/>
    <property type="match status" value="1"/>
</dbReference>
<organism evidence="2 3">
    <name type="scientific">Jiella sonneratiae</name>
    <dbReference type="NCBI Taxonomy" id="2816856"/>
    <lineage>
        <taxon>Bacteria</taxon>
        <taxon>Pseudomonadati</taxon>
        <taxon>Pseudomonadota</taxon>
        <taxon>Alphaproteobacteria</taxon>
        <taxon>Hyphomicrobiales</taxon>
        <taxon>Aurantimonadaceae</taxon>
        <taxon>Jiella</taxon>
    </lineage>
</organism>
<comment type="caution">
    <text evidence="2">The sequence shown here is derived from an EMBL/GenBank/DDBJ whole genome shotgun (WGS) entry which is preliminary data.</text>
</comment>
<dbReference type="EMBL" id="JAFMPY010000007">
    <property type="protein sequence ID" value="MBO0903651.1"/>
    <property type="molecule type" value="Genomic_DNA"/>
</dbReference>
<dbReference type="PROSITE" id="PS51904">
    <property type="entry name" value="GLYCOSYL_HYDROL_F25_2"/>
    <property type="match status" value="1"/>
</dbReference>
<evidence type="ECO:0000313" key="3">
    <source>
        <dbReference type="Proteomes" id="UP000664288"/>
    </source>
</evidence>
<reference evidence="2 3" key="1">
    <citation type="submission" date="2021-03" db="EMBL/GenBank/DDBJ databases">
        <title>Whole genome sequence of Jiella sp. MQZ13P-4.</title>
        <authorList>
            <person name="Tuo L."/>
        </authorList>
    </citation>
    <scope>NUCLEOTIDE SEQUENCE [LARGE SCALE GENOMIC DNA]</scope>
    <source>
        <strain evidence="2 3">MQZ13P-4</strain>
    </source>
</reference>
<dbReference type="Pfam" id="PF01183">
    <property type="entry name" value="Glyco_hydro_25"/>
    <property type="match status" value="1"/>
</dbReference>
<gene>
    <name evidence="2" type="ORF">J1C47_08345</name>
</gene>
<dbReference type="InterPro" id="IPR017853">
    <property type="entry name" value="GH"/>
</dbReference>
<dbReference type="SUPFAM" id="SSF51445">
    <property type="entry name" value="(Trans)glycosidases"/>
    <property type="match status" value="1"/>
</dbReference>